<dbReference type="STRING" id="70346.F897_01430"/>
<dbReference type="HOGENOM" id="CLU_3362721_0_0_6"/>
<comment type="caution">
    <text evidence="2">The sequence shown here is derived from an EMBL/GenBank/DDBJ whole genome shotgun (WGS) entry which is preliminary data.</text>
</comment>
<organism evidence="2 3">
    <name type="scientific">Acinetobacter variabilis</name>
    <dbReference type="NCBI Taxonomy" id="70346"/>
    <lineage>
        <taxon>Bacteria</taxon>
        <taxon>Pseudomonadati</taxon>
        <taxon>Pseudomonadota</taxon>
        <taxon>Gammaproteobacteria</taxon>
        <taxon>Moraxellales</taxon>
        <taxon>Moraxellaceae</taxon>
        <taxon>Acinetobacter</taxon>
    </lineage>
</organism>
<sequence>MKFKTLALVTILGLTTSFTVSAQVTFDYKDQNIQL</sequence>
<reference evidence="2 3" key="1">
    <citation type="submission" date="2013-02" db="EMBL/GenBank/DDBJ databases">
        <title>The Genome Sequence of Acinetobacter sp. NIPH 2171.</title>
        <authorList>
            <consortium name="The Broad Institute Genome Sequencing Platform"/>
            <consortium name="The Broad Institute Genome Sequencing Center for Infectious Disease"/>
            <person name="Cerqueira G."/>
            <person name="Feldgarden M."/>
            <person name="Courvalin P."/>
            <person name="Perichon B."/>
            <person name="Grillot-Courvalin C."/>
            <person name="Clermont D."/>
            <person name="Rocha E."/>
            <person name="Yoon E.-J."/>
            <person name="Nemec A."/>
            <person name="Walker B."/>
            <person name="Young S.K."/>
            <person name="Zeng Q."/>
            <person name="Gargeya S."/>
            <person name="Fitzgerald M."/>
            <person name="Haas B."/>
            <person name="Abouelleil A."/>
            <person name="Alvarado L."/>
            <person name="Arachchi H.M."/>
            <person name="Berlin A.M."/>
            <person name="Chapman S.B."/>
            <person name="Dewar J."/>
            <person name="Goldberg J."/>
            <person name="Griggs A."/>
            <person name="Gujja S."/>
            <person name="Hansen M."/>
            <person name="Howarth C."/>
            <person name="Imamovic A."/>
            <person name="Larimer J."/>
            <person name="McCowan C."/>
            <person name="Murphy C."/>
            <person name="Neiman D."/>
            <person name="Pearson M."/>
            <person name="Priest M."/>
            <person name="Roberts A."/>
            <person name="Saif S."/>
            <person name="Shea T."/>
            <person name="Sisk P."/>
            <person name="Sykes S."/>
            <person name="Wortman J."/>
            <person name="Nusbaum C."/>
            <person name="Birren B."/>
        </authorList>
    </citation>
    <scope>NUCLEOTIDE SEQUENCE [LARGE SCALE GENOMIC DNA]</scope>
    <source>
        <strain evidence="2 3">NIPH 2171</strain>
    </source>
</reference>
<feature type="signal peptide" evidence="1">
    <location>
        <begin position="1"/>
        <end position="22"/>
    </location>
</feature>
<evidence type="ECO:0000313" key="2">
    <source>
        <dbReference type="EMBL" id="ENX09636.1"/>
    </source>
</evidence>
<feature type="chain" id="PRO_5004148109" evidence="1">
    <location>
        <begin position="23"/>
        <end position="35"/>
    </location>
</feature>
<accession>N9NVN9</accession>
<name>N9NVN9_9GAMM</name>
<dbReference type="AlphaFoldDB" id="N9NVN9"/>
<proteinExistence type="predicted"/>
<protein>
    <submittedName>
        <fullName evidence="2">Uncharacterized protein</fullName>
    </submittedName>
</protein>
<dbReference type="EMBL" id="APRS01000009">
    <property type="protein sequence ID" value="ENX09636.1"/>
    <property type="molecule type" value="Genomic_DNA"/>
</dbReference>
<dbReference type="Proteomes" id="UP000013101">
    <property type="component" value="Unassembled WGS sequence"/>
</dbReference>
<evidence type="ECO:0000313" key="3">
    <source>
        <dbReference type="Proteomes" id="UP000013101"/>
    </source>
</evidence>
<gene>
    <name evidence="2" type="ORF">F897_01430</name>
</gene>
<evidence type="ECO:0000256" key="1">
    <source>
        <dbReference type="SAM" id="SignalP"/>
    </source>
</evidence>
<keyword evidence="1" id="KW-0732">Signal</keyword>